<evidence type="ECO:0000256" key="11">
    <source>
        <dbReference type="RuleBase" id="RU004011"/>
    </source>
</evidence>
<feature type="active site" description="Pros-phosphohistidine intermediate" evidence="9 10">
    <location>
        <position position="116"/>
    </location>
</feature>
<proteinExistence type="inferred from homology"/>
<evidence type="ECO:0000256" key="9">
    <source>
        <dbReference type="HAMAP-Rule" id="MF_00451"/>
    </source>
</evidence>
<dbReference type="GO" id="GO:0006183">
    <property type="term" value="P:GTP biosynthetic process"/>
    <property type="evidence" value="ECO:0007669"/>
    <property type="project" value="UniProtKB-UniRule"/>
</dbReference>
<dbReference type="GO" id="GO:0005524">
    <property type="term" value="F:ATP binding"/>
    <property type="evidence" value="ECO:0007669"/>
    <property type="project" value="UniProtKB-UniRule"/>
</dbReference>
<comment type="catalytic activity">
    <reaction evidence="8">
        <text>dZDP + ATP = dZTP + ADP</text>
        <dbReference type="Rhea" id="RHEA:67644"/>
        <dbReference type="ChEBI" id="CHEBI:30616"/>
        <dbReference type="ChEBI" id="CHEBI:172929"/>
        <dbReference type="ChEBI" id="CHEBI:172931"/>
        <dbReference type="ChEBI" id="CHEBI:456216"/>
    </reaction>
</comment>
<keyword evidence="6 9" id="KW-0067">ATP-binding</keyword>
<evidence type="ECO:0000256" key="8">
    <source>
        <dbReference type="ARBA" id="ARBA00047945"/>
    </source>
</evidence>
<evidence type="ECO:0000256" key="3">
    <source>
        <dbReference type="ARBA" id="ARBA00022679"/>
    </source>
</evidence>
<evidence type="ECO:0000256" key="4">
    <source>
        <dbReference type="ARBA" id="ARBA00022741"/>
    </source>
</evidence>
<dbReference type="InterPro" id="IPR036850">
    <property type="entry name" value="NDK-like_dom_sf"/>
</dbReference>
<dbReference type="GO" id="GO:0004550">
    <property type="term" value="F:nucleoside diphosphate kinase activity"/>
    <property type="evidence" value="ECO:0007669"/>
    <property type="project" value="UniProtKB-UniRule"/>
</dbReference>
<feature type="binding site" evidence="9 10">
    <location>
        <position position="86"/>
    </location>
    <ligand>
        <name>ATP</name>
        <dbReference type="ChEBI" id="CHEBI:30616"/>
    </ligand>
</feature>
<comment type="caution">
    <text evidence="14">The sequence shown here is derived from an EMBL/GenBank/DDBJ whole genome shotgun (WGS) entry which is preliminary data.</text>
</comment>
<feature type="binding site" evidence="9 10">
    <location>
        <position position="103"/>
    </location>
    <ligand>
        <name>ATP</name>
        <dbReference type="ChEBI" id="CHEBI:30616"/>
    </ligand>
</feature>
<dbReference type="GO" id="GO:0046872">
    <property type="term" value="F:metal ion binding"/>
    <property type="evidence" value="ECO:0007669"/>
    <property type="project" value="UniProtKB-KW"/>
</dbReference>
<keyword evidence="9" id="KW-0963">Cytoplasm</keyword>
<comment type="catalytic activity">
    <reaction evidence="9 12">
        <text>a 2'-deoxyribonucleoside 5'-diphosphate + ATP = a 2'-deoxyribonucleoside 5'-triphosphate + ADP</text>
        <dbReference type="Rhea" id="RHEA:44640"/>
        <dbReference type="ChEBI" id="CHEBI:30616"/>
        <dbReference type="ChEBI" id="CHEBI:61560"/>
        <dbReference type="ChEBI" id="CHEBI:73316"/>
        <dbReference type="ChEBI" id="CHEBI:456216"/>
        <dbReference type="EC" id="2.7.4.6"/>
    </reaction>
</comment>
<evidence type="ECO:0000256" key="7">
    <source>
        <dbReference type="ARBA" id="ARBA00024802"/>
    </source>
</evidence>
<dbReference type="PROSITE" id="PS00469">
    <property type="entry name" value="NDPK"/>
    <property type="match status" value="1"/>
</dbReference>
<keyword evidence="5 9" id="KW-0418">Kinase</keyword>
<dbReference type="SUPFAM" id="SSF54919">
    <property type="entry name" value="Nucleoside diphosphate kinase, NDK"/>
    <property type="match status" value="1"/>
</dbReference>
<feature type="binding site" evidence="9 10">
    <location>
        <position position="10"/>
    </location>
    <ligand>
        <name>ATP</name>
        <dbReference type="ChEBI" id="CHEBI:30616"/>
    </ligand>
</feature>
<organism evidence="14 15">
    <name type="scientific">Candidatus Woesebacteria bacterium GW2011_GWA2_33_28</name>
    <dbReference type="NCBI Taxonomy" id="1618561"/>
    <lineage>
        <taxon>Bacteria</taxon>
        <taxon>Candidatus Woeseibacteriota</taxon>
    </lineage>
</organism>
<dbReference type="GO" id="GO:0005737">
    <property type="term" value="C:cytoplasm"/>
    <property type="evidence" value="ECO:0007669"/>
    <property type="project" value="UniProtKB-SubCell"/>
</dbReference>
<dbReference type="Proteomes" id="UP000033995">
    <property type="component" value="Unassembled WGS sequence"/>
</dbReference>
<reference evidence="14 15" key="1">
    <citation type="journal article" date="2015" name="Nature">
        <title>rRNA introns, odd ribosomes, and small enigmatic genomes across a large radiation of phyla.</title>
        <authorList>
            <person name="Brown C.T."/>
            <person name="Hug L.A."/>
            <person name="Thomas B.C."/>
            <person name="Sharon I."/>
            <person name="Castelle C.J."/>
            <person name="Singh A."/>
            <person name="Wilkins M.J."/>
            <person name="Williams K.H."/>
            <person name="Banfield J.F."/>
        </authorList>
    </citation>
    <scope>NUCLEOTIDE SEQUENCE [LARGE SCALE GENOMIC DNA]</scope>
</reference>
<dbReference type="InterPro" id="IPR023005">
    <property type="entry name" value="Nucleoside_diP_kinase_AS"/>
</dbReference>
<dbReference type="AlphaFoldDB" id="A0A0G0A6F1"/>
<dbReference type="HAMAP" id="MF_00451">
    <property type="entry name" value="NDP_kinase"/>
    <property type="match status" value="1"/>
</dbReference>
<protein>
    <recommendedName>
        <fullName evidence="9 12">Nucleoside diphosphate kinase</fullName>
        <shortName evidence="9">NDK</shortName>
        <shortName evidence="9">NDP kinase</shortName>
        <ecNumber evidence="9 12">2.7.4.6</ecNumber>
    </recommendedName>
    <alternativeName>
        <fullName evidence="9">Nucleoside-2-P kinase</fullName>
    </alternativeName>
</protein>
<comment type="cofactor">
    <cofactor evidence="1 9">
        <name>Mg(2+)</name>
        <dbReference type="ChEBI" id="CHEBI:18420"/>
    </cofactor>
</comment>
<feature type="binding site" evidence="9 10">
    <location>
        <position position="92"/>
    </location>
    <ligand>
        <name>ATP</name>
        <dbReference type="ChEBI" id="CHEBI:30616"/>
    </ligand>
</feature>
<dbReference type="GO" id="GO:0006228">
    <property type="term" value="P:UTP biosynthetic process"/>
    <property type="evidence" value="ECO:0007669"/>
    <property type="project" value="UniProtKB-UniRule"/>
</dbReference>
<evidence type="ECO:0000256" key="1">
    <source>
        <dbReference type="ARBA" id="ARBA00001946"/>
    </source>
</evidence>
<dbReference type="GO" id="GO:0006241">
    <property type="term" value="P:CTP biosynthetic process"/>
    <property type="evidence" value="ECO:0007669"/>
    <property type="project" value="UniProtKB-UniRule"/>
</dbReference>
<keyword evidence="3 9" id="KW-0808">Transferase</keyword>
<keyword evidence="9" id="KW-0460">Magnesium</keyword>
<dbReference type="InterPro" id="IPR034907">
    <property type="entry name" value="NDK-like_dom"/>
</dbReference>
<evidence type="ECO:0000256" key="12">
    <source>
        <dbReference type="RuleBase" id="RU004013"/>
    </source>
</evidence>
<keyword evidence="9" id="KW-0479">Metal-binding</keyword>
<comment type="subcellular location">
    <subcellularLocation>
        <location evidence="9">Cytoplasm</location>
    </subcellularLocation>
</comment>
<evidence type="ECO:0000256" key="2">
    <source>
        <dbReference type="ARBA" id="ARBA00008142"/>
    </source>
</evidence>
<feature type="domain" description="Nucleoside diphosphate kinase-like" evidence="13">
    <location>
        <begin position="2"/>
        <end position="139"/>
    </location>
</feature>
<dbReference type="Pfam" id="PF00334">
    <property type="entry name" value="NDK"/>
    <property type="match status" value="1"/>
</dbReference>
<evidence type="ECO:0000256" key="10">
    <source>
        <dbReference type="PROSITE-ProRule" id="PRU00706"/>
    </source>
</evidence>
<evidence type="ECO:0000313" key="14">
    <source>
        <dbReference type="EMBL" id="KKP46896.1"/>
    </source>
</evidence>
<feature type="binding site" evidence="9 10">
    <location>
        <position position="58"/>
    </location>
    <ligand>
        <name>ATP</name>
        <dbReference type="ChEBI" id="CHEBI:30616"/>
    </ligand>
</feature>
<evidence type="ECO:0000313" key="15">
    <source>
        <dbReference type="Proteomes" id="UP000033995"/>
    </source>
</evidence>
<dbReference type="SMART" id="SM00562">
    <property type="entry name" value="NDK"/>
    <property type="match status" value="1"/>
</dbReference>
<keyword evidence="9" id="KW-0546">Nucleotide metabolism</keyword>
<name>A0A0G0A6F1_9BACT</name>
<dbReference type="PROSITE" id="PS51374">
    <property type="entry name" value="NDPK_LIKE"/>
    <property type="match status" value="1"/>
</dbReference>
<dbReference type="Gene3D" id="3.30.70.141">
    <property type="entry name" value="Nucleoside diphosphate kinase-like domain"/>
    <property type="match status" value="1"/>
</dbReference>
<dbReference type="InterPro" id="IPR001564">
    <property type="entry name" value="Nucleoside_diP_kinase"/>
</dbReference>
<keyword evidence="9" id="KW-0597">Phosphoprotein</keyword>
<evidence type="ECO:0000256" key="6">
    <source>
        <dbReference type="ARBA" id="ARBA00022840"/>
    </source>
</evidence>
<accession>A0A0G0A6F1</accession>
<comment type="subunit">
    <text evidence="9">Homotetramer.</text>
</comment>
<dbReference type="CDD" id="cd04413">
    <property type="entry name" value="NDPk_I"/>
    <property type="match status" value="1"/>
</dbReference>
<dbReference type="FunFam" id="3.30.70.141:FF:000002">
    <property type="entry name" value="Nucleoside diphosphate kinase"/>
    <property type="match status" value="1"/>
</dbReference>
<dbReference type="EC" id="2.7.4.6" evidence="9 12"/>
<dbReference type="PANTHER" id="PTHR11349">
    <property type="entry name" value="NUCLEOSIDE DIPHOSPHATE KINASE"/>
    <property type="match status" value="1"/>
</dbReference>
<feature type="binding site" evidence="9 10">
    <location>
        <position position="113"/>
    </location>
    <ligand>
        <name>ATP</name>
        <dbReference type="ChEBI" id="CHEBI:30616"/>
    </ligand>
</feature>
<comment type="catalytic activity">
    <reaction evidence="9">
        <text>a ribonucleoside 5'-diphosphate + ATP = a ribonucleoside 5'-triphosphate + ADP</text>
        <dbReference type="Rhea" id="RHEA:18113"/>
        <dbReference type="ChEBI" id="CHEBI:30616"/>
        <dbReference type="ChEBI" id="CHEBI:57930"/>
        <dbReference type="ChEBI" id="CHEBI:61557"/>
        <dbReference type="ChEBI" id="CHEBI:456216"/>
        <dbReference type="EC" id="2.7.4.6"/>
    </reaction>
</comment>
<dbReference type="NCBIfam" id="NF001908">
    <property type="entry name" value="PRK00668.1"/>
    <property type="match status" value="1"/>
</dbReference>
<evidence type="ECO:0000256" key="5">
    <source>
        <dbReference type="ARBA" id="ARBA00022777"/>
    </source>
</evidence>
<evidence type="ECO:0000259" key="13">
    <source>
        <dbReference type="SMART" id="SM00562"/>
    </source>
</evidence>
<dbReference type="PATRIC" id="fig|1618561.3.peg.800"/>
<dbReference type="PRINTS" id="PR01243">
    <property type="entry name" value="NUCDPKINASE"/>
</dbReference>
<comment type="function">
    <text evidence="9">Major role in the synthesis of nucleoside triphosphates other than ATP. The ATP gamma phosphate is transferred to the NDP beta phosphate via a ping-pong mechanism, using a phosphorylated active-site intermediate.</text>
</comment>
<gene>
    <name evidence="9" type="primary">ndk</name>
    <name evidence="14" type="ORF">UR38_C0007G0024</name>
</gene>
<comment type="similarity">
    <text evidence="2 9 10 11">Belongs to the NDK family.</text>
</comment>
<keyword evidence="4 9" id="KW-0547">Nucleotide-binding</keyword>
<sequence length="156" mass="17532">MMEKTVVLVKPDGLQRGLVGEIIHRFERKGLKLVGIKMVRFTDSIIDNWYAHHKDKDFFQTLKDFMEWTPVVAMVWQGLDAIAAVRKIVGITKAREAEAGSIRGDFGMSGSNNIIHASDAPESAEKELGLIFNADEIFDYDSVTDLLIYSKEEVGK</sequence>
<dbReference type="EMBL" id="LBOZ01000007">
    <property type="protein sequence ID" value="KKP46896.1"/>
    <property type="molecule type" value="Genomic_DNA"/>
</dbReference>
<comment type="function">
    <text evidence="7">(Microbial infection) Catalyzes the phosphorylation of dZDP to dZTP, when the bacterium is infected by a phage that produces the substrate for the synthesis of dZTP (2- amino-2'-deoxyadenosine 5'-triphosphate), which is then used by the phage as a DNA polymerase substrate.</text>
</comment>